<evidence type="ECO:0000313" key="3">
    <source>
        <dbReference type="EMBL" id="PBD20917.1"/>
    </source>
</evidence>
<dbReference type="SUPFAM" id="SSF51658">
    <property type="entry name" value="Xylose isomerase-like"/>
    <property type="match status" value="1"/>
</dbReference>
<reference evidence="3" key="1">
    <citation type="submission" date="2017-09" db="EMBL/GenBank/DDBJ databases">
        <title>Yangia sp. SAOS 153D whole genome sequencing.</title>
        <authorList>
            <person name="Verma A."/>
            <person name="Krishnamurthi S."/>
        </authorList>
    </citation>
    <scope>NUCLEOTIDE SEQUENCE [LARGE SCALE GENOMIC DNA]</scope>
    <source>
        <strain evidence="3">SAOS 153D</strain>
    </source>
</reference>
<gene>
    <name evidence="3" type="ORF">CLG85_01420</name>
    <name evidence="2" type="ORF">CLG85_015200</name>
</gene>
<dbReference type="PANTHER" id="PTHR12110:SF21">
    <property type="entry name" value="XYLOSE ISOMERASE-LIKE TIM BARREL DOMAIN-CONTAINING PROTEIN"/>
    <property type="match status" value="1"/>
</dbReference>
<dbReference type="GO" id="GO:0016853">
    <property type="term" value="F:isomerase activity"/>
    <property type="evidence" value="ECO:0007669"/>
    <property type="project" value="UniProtKB-KW"/>
</dbReference>
<comment type="caution">
    <text evidence="3">The sequence shown here is derived from an EMBL/GenBank/DDBJ whole genome shotgun (WGS) entry which is preliminary data.</text>
</comment>
<dbReference type="Gene3D" id="3.20.20.150">
    <property type="entry name" value="Divalent-metal-dependent TIM barrel enzymes"/>
    <property type="match status" value="1"/>
</dbReference>
<evidence type="ECO:0000313" key="2">
    <source>
        <dbReference type="EMBL" id="MCT4371592.1"/>
    </source>
</evidence>
<accession>A0A2A3K1F9</accession>
<dbReference type="Pfam" id="PF01261">
    <property type="entry name" value="AP_endonuc_2"/>
    <property type="match status" value="1"/>
</dbReference>
<dbReference type="InterPro" id="IPR050312">
    <property type="entry name" value="IolE/XylAMocC-like"/>
</dbReference>
<dbReference type="Proteomes" id="UP000217448">
    <property type="component" value="Unassembled WGS sequence"/>
</dbReference>
<dbReference type="InterPro" id="IPR036237">
    <property type="entry name" value="Xyl_isomerase-like_sf"/>
</dbReference>
<protein>
    <submittedName>
        <fullName evidence="2 3">Sugar phosphate isomerase</fullName>
    </submittedName>
</protein>
<dbReference type="OrthoDB" id="9787068at2"/>
<keyword evidence="3" id="KW-0413">Isomerase</keyword>
<feature type="domain" description="Xylose isomerase-like TIM barrel" evidence="1">
    <location>
        <begin position="6"/>
        <end position="262"/>
    </location>
</feature>
<name>A0A2A3K1F9_9RHOB</name>
<dbReference type="PANTHER" id="PTHR12110">
    <property type="entry name" value="HYDROXYPYRUVATE ISOMERASE"/>
    <property type="match status" value="1"/>
</dbReference>
<dbReference type="EMBL" id="NTHN02000028">
    <property type="protein sequence ID" value="MCT4371592.1"/>
    <property type="molecule type" value="Genomic_DNA"/>
</dbReference>
<sequence length="272" mass="29903">MDLEIMQRTGFSGLEVSAAKMRAMLEAGFSEADLASRFAEVEVPGIGFLMDIERHGTDRAALMRDAENLFALAEIAGAKGVQVITGPVDLRAAQASSQGAAWPGYRGVLGLPRDEQRRVLVDNLAALADLAAGQGLIVYLEALAWLPFNTLADQVELLRRAGRDNLRMVVDFWHCYASGNTPDEVSRLDSELIYGVHFCDSRAHQGGLPNEAVLRDVATGQGVLDLREWTDAVKATGYQGWWSCELFCRRQHQDNSFAVARELHDLMARTIL</sequence>
<dbReference type="InterPro" id="IPR013022">
    <property type="entry name" value="Xyl_isomerase-like_TIM-brl"/>
</dbReference>
<evidence type="ECO:0000259" key="1">
    <source>
        <dbReference type="Pfam" id="PF01261"/>
    </source>
</evidence>
<dbReference type="AlphaFoldDB" id="A0A2A3K1F9"/>
<keyword evidence="4" id="KW-1185">Reference proteome</keyword>
<proteinExistence type="predicted"/>
<dbReference type="EMBL" id="NTHN01000018">
    <property type="protein sequence ID" value="PBD20917.1"/>
    <property type="molecule type" value="Genomic_DNA"/>
</dbReference>
<evidence type="ECO:0000313" key="4">
    <source>
        <dbReference type="Proteomes" id="UP000217448"/>
    </source>
</evidence>
<organism evidence="3">
    <name type="scientific">Alloyangia mangrovi</name>
    <dbReference type="NCBI Taxonomy" id="1779329"/>
    <lineage>
        <taxon>Bacteria</taxon>
        <taxon>Pseudomonadati</taxon>
        <taxon>Pseudomonadota</taxon>
        <taxon>Alphaproteobacteria</taxon>
        <taxon>Rhodobacterales</taxon>
        <taxon>Roseobacteraceae</taxon>
        <taxon>Alloyangia</taxon>
    </lineage>
</organism>
<reference evidence="4" key="2">
    <citation type="submission" date="2023-07" db="EMBL/GenBank/DDBJ databases">
        <title>Yangia mangrovi SAOS 153D genome.</title>
        <authorList>
            <person name="Verma A."/>
            <person name="Pal Y."/>
            <person name="Sundharam S."/>
            <person name="Bisht B."/>
            <person name="Srinivasan K."/>
        </authorList>
    </citation>
    <scope>NUCLEOTIDE SEQUENCE [LARGE SCALE GENOMIC DNA]</scope>
    <source>
        <strain evidence="4">SAOS 153D</strain>
    </source>
</reference>
<reference evidence="2" key="3">
    <citation type="submission" date="2024-05" db="EMBL/GenBank/DDBJ databases">
        <title>Yangia mangrovi SAOS 153D genome.</title>
        <authorList>
            <person name="Verma A."/>
            <person name="Pal Y."/>
            <person name="Sundharam S."/>
            <person name="Bisht B."/>
            <person name="Srinivasan K."/>
        </authorList>
    </citation>
    <scope>NUCLEOTIDE SEQUENCE</scope>
    <source>
        <strain evidence="2">SAOS 153D</strain>
    </source>
</reference>